<gene>
    <name evidence="1" type="ORF">Patl1_02275</name>
</gene>
<keyword evidence="2" id="KW-1185">Reference proteome</keyword>
<proteinExistence type="predicted"/>
<name>A0ACC1C864_9ROSI</name>
<organism evidence="1 2">
    <name type="scientific">Pistacia atlantica</name>
    <dbReference type="NCBI Taxonomy" id="434234"/>
    <lineage>
        <taxon>Eukaryota</taxon>
        <taxon>Viridiplantae</taxon>
        <taxon>Streptophyta</taxon>
        <taxon>Embryophyta</taxon>
        <taxon>Tracheophyta</taxon>
        <taxon>Spermatophyta</taxon>
        <taxon>Magnoliopsida</taxon>
        <taxon>eudicotyledons</taxon>
        <taxon>Gunneridae</taxon>
        <taxon>Pentapetalae</taxon>
        <taxon>rosids</taxon>
        <taxon>malvids</taxon>
        <taxon>Sapindales</taxon>
        <taxon>Anacardiaceae</taxon>
        <taxon>Pistacia</taxon>
    </lineage>
</organism>
<dbReference type="EMBL" id="CM047897">
    <property type="protein sequence ID" value="KAJ0111802.1"/>
    <property type="molecule type" value="Genomic_DNA"/>
</dbReference>
<evidence type="ECO:0000313" key="1">
    <source>
        <dbReference type="EMBL" id="KAJ0111802.1"/>
    </source>
</evidence>
<sequence>MVNTLYLVGYHNNILPAAQRCYNIQAPQQIINDKKSSLSVYLTGQFLEILKKFRGPEAVVGAPQSICIAIVNYMGEQRVAAVAEKHFIDALHRECIN</sequence>
<accession>A0ACC1C864</accession>
<reference evidence="2" key="1">
    <citation type="journal article" date="2023" name="G3 (Bethesda)">
        <title>Genome assembly and association tests identify interacting loci associated with vigor, precocity, and sex in interspecific pistachio rootstocks.</title>
        <authorList>
            <person name="Palmer W."/>
            <person name="Jacygrad E."/>
            <person name="Sagayaradj S."/>
            <person name="Cavanaugh K."/>
            <person name="Han R."/>
            <person name="Bertier L."/>
            <person name="Beede B."/>
            <person name="Kafkas S."/>
            <person name="Golino D."/>
            <person name="Preece J."/>
            <person name="Michelmore R."/>
        </authorList>
    </citation>
    <scope>NUCLEOTIDE SEQUENCE [LARGE SCALE GENOMIC DNA]</scope>
</reference>
<comment type="caution">
    <text evidence="1">The sequence shown here is derived from an EMBL/GenBank/DDBJ whole genome shotgun (WGS) entry which is preliminary data.</text>
</comment>
<protein>
    <submittedName>
        <fullName evidence="1">Uncharacterized protein</fullName>
    </submittedName>
</protein>
<dbReference type="Proteomes" id="UP001164250">
    <property type="component" value="Chromosome 1"/>
</dbReference>
<evidence type="ECO:0000313" key="2">
    <source>
        <dbReference type="Proteomes" id="UP001164250"/>
    </source>
</evidence>